<evidence type="ECO:0000256" key="2">
    <source>
        <dbReference type="ARBA" id="ARBA00022679"/>
    </source>
</evidence>
<dbReference type="GeneID" id="82154718"/>
<dbReference type="HOGENOM" id="CLU_043224_1_0_10"/>
<evidence type="ECO:0000256" key="1">
    <source>
        <dbReference type="ARBA" id="ARBA00007583"/>
    </source>
</evidence>
<dbReference type="EMBL" id="ASSP01000009">
    <property type="protein sequence ID" value="EOS13665.1"/>
    <property type="molecule type" value="Genomic_DNA"/>
</dbReference>
<dbReference type="PATRIC" id="fig|1235788.3.peg.1542"/>
<protein>
    <recommendedName>
        <fullName evidence="4">Stealth protein CR2 conserved region 2 domain-containing protein</fullName>
    </recommendedName>
</protein>
<keyword evidence="3" id="KW-0270">Exopolysaccharide synthesis</keyword>
<dbReference type="AlphaFoldDB" id="R9I9V9"/>
<dbReference type="GO" id="GO:0000271">
    <property type="term" value="P:polysaccharide biosynthetic process"/>
    <property type="evidence" value="ECO:0007669"/>
    <property type="project" value="UniProtKB-KW"/>
</dbReference>
<dbReference type="RefSeq" id="WP_016275916.1">
    <property type="nucleotide sequence ID" value="NZ_JABVZU010000003.1"/>
</dbReference>
<dbReference type="PANTHER" id="PTHR24045:SF0">
    <property type="entry name" value="N-ACETYLGLUCOSAMINE-1-PHOSPHOTRANSFERASE SUBUNITS ALPHA_BETA"/>
    <property type="match status" value="1"/>
</dbReference>
<dbReference type="GO" id="GO:0016772">
    <property type="term" value="F:transferase activity, transferring phosphorus-containing groups"/>
    <property type="evidence" value="ECO:0007669"/>
    <property type="project" value="InterPro"/>
</dbReference>
<comment type="caution">
    <text evidence="5">The sequence shown here is derived from an EMBL/GenBank/DDBJ whole genome shotgun (WGS) entry which is preliminary data.</text>
</comment>
<keyword evidence="2" id="KW-0808">Transferase</keyword>
<dbReference type="Pfam" id="PF11380">
    <property type="entry name" value="Stealth_CR2"/>
    <property type="match status" value="1"/>
</dbReference>
<reference evidence="5 6" key="1">
    <citation type="submission" date="2013-04" db="EMBL/GenBank/DDBJ databases">
        <title>The Genome Sequence of Bacteroides massiliensis dnLKV3.</title>
        <authorList>
            <consortium name="The Broad Institute Genomics Platform"/>
            <consortium name="The Broad Institute Genome Sequencing Center for Infectious Disease"/>
            <person name="Earl A."/>
            <person name="Xavier R."/>
            <person name="Kuhn K."/>
            <person name="Stappenbeck T."/>
            <person name="Walker B."/>
            <person name="Young S."/>
            <person name="Zeng Q."/>
            <person name="Gargeya S."/>
            <person name="Fitzgerald M."/>
            <person name="Haas B."/>
            <person name="Abouelleil A."/>
            <person name="Allen A.W."/>
            <person name="Alvarado L."/>
            <person name="Arachchi H.M."/>
            <person name="Berlin A.M."/>
            <person name="Chapman S.B."/>
            <person name="Gainer-Dewar J."/>
            <person name="Goldberg J."/>
            <person name="Griggs A."/>
            <person name="Gujja S."/>
            <person name="Hansen M."/>
            <person name="Howarth C."/>
            <person name="Imamovic A."/>
            <person name="Ireland A."/>
            <person name="Larimer J."/>
            <person name="McCowan C."/>
            <person name="Murphy C."/>
            <person name="Pearson M."/>
            <person name="Poon T.W."/>
            <person name="Priest M."/>
            <person name="Roberts A."/>
            <person name="Saif S."/>
            <person name="Shea T."/>
            <person name="Sisk P."/>
            <person name="Sykes S."/>
            <person name="Wortman J."/>
            <person name="Nusbaum C."/>
            <person name="Birren B."/>
        </authorList>
    </citation>
    <scope>NUCLEOTIDE SEQUENCE [LARGE SCALE GENOMIC DNA]</scope>
    <source>
        <strain evidence="6">dnLKV3</strain>
    </source>
</reference>
<dbReference type="STRING" id="1235788.C802_01508"/>
<dbReference type="InterPro" id="IPR021520">
    <property type="entry name" value="Stealth_CR2"/>
</dbReference>
<keyword evidence="6" id="KW-1185">Reference proteome</keyword>
<proteinExistence type="inferred from homology"/>
<evidence type="ECO:0000313" key="6">
    <source>
        <dbReference type="Proteomes" id="UP000014200"/>
    </source>
</evidence>
<sequence>MDFVLLWVNNKDPEWLARYQQYSVKEKGIKNTCRFRDWDNLKYWFRGIEKYADWVEHVFFITDRQIPDWMNVHHPKLKIVFHDEYIPHEFLPTFSSNTIEMFLHRIPDLSERFVLFNDDFFIINKLSSERFFRNGLPCDISAFDVYPGYGLSTNNMCNLELLNRNISKNESLRKYFWKWFSVHNGVNLFRTLLLMWWPYFVGFLDPHLPQPFLKSVFKEVWEKEGIAIRESLKSPFRQRTNITQYLMRYWQLATGRYANIDLFEDSTCFHLEDSNLHEAVDCIVHRKKSIIVINDTEKTNFVQSKDLINNAFECVFPDKSSFEK</sequence>
<name>R9I9V9_9BACT</name>
<evidence type="ECO:0000256" key="3">
    <source>
        <dbReference type="ARBA" id="ARBA00023169"/>
    </source>
</evidence>
<organism evidence="5 6">
    <name type="scientific">Phocaeicola sartorii</name>
    <dbReference type="NCBI Taxonomy" id="671267"/>
    <lineage>
        <taxon>Bacteria</taxon>
        <taxon>Pseudomonadati</taxon>
        <taxon>Bacteroidota</taxon>
        <taxon>Bacteroidia</taxon>
        <taxon>Bacteroidales</taxon>
        <taxon>Bacteroidaceae</taxon>
        <taxon>Phocaeicola</taxon>
    </lineage>
</organism>
<evidence type="ECO:0000313" key="5">
    <source>
        <dbReference type="EMBL" id="EOS13665.1"/>
    </source>
</evidence>
<dbReference type="Proteomes" id="UP000014200">
    <property type="component" value="Unassembled WGS sequence"/>
</dbReference>
<dbReference type="PANTHER" id="PTHR24045">
    <property type="match status" value="1"/>
</dbReference>
<dbReference type="OrthoDB" id="9776077at2"/>
<accession>R9I9V9</accession>
<feature type="domain" description="Stealth protein CR2 conserved region 2" evidence="4">
    <location>
        <begin position="34"/>
        <end position="134"/>
    </location>
</feature>
<evidence type="ECO:0000259" key="4">
    <source>
        <dbReference type="Pfam" id="PF11380"/>
    </source>
</evidence>
<gene>
    <name evidence="5" type="ORF">C802_01508</name>
</gene>
<dbReference type="InterPro" id="IPR047141">
    <property type="entry name" value="Stealth"/>
</dbReference>
<comment type="similarity">
    <text evidence="1">Belongs to the stealth family.</text>
</comment>